<dbReference type="HOGENOM" id="CLU_2638345_0_0_1"/>
<reference evidence="2" key="2">
    <citation type="submission" date="2015-01" db="EMBL/GenBank/DDBJ databases">
        <title>Evolutionary Origins and Diversification of the Mycorrhizal Mutualists.</title>
        <authorList>
            <consortium name="DOE Joint Genome Institute"/>
            <consortium name="Mycorrhizal Genomics Consortium"/>
            <person name="Kohler A."/>
            <person name="Kuo A."/>
            <person name="Nagy L.G."/>
            <person name="Floudas D."/>
            <person name="Copeland A."/>
            <person name="Barry K.W."/>
            <person name="Cichocki N."/>
            <person name="Veneault-Fourrey C."/>
            <person name="LaButti K."/>
            <person name="Lindquist E.A."/>
            <person name="Lipzen A."/>
            <person name="Lundell T."/>
            <person name="Morin E."/>
            <person name="Murat C."/>
            <person name="Riley R."/>
            <person name="Ohm R."/>
            <person name="Sun H."/>
            <person name="Tunlid A."/>
            <person name="Henrissat B."/>
            <person name="Grigoriev I.V."/>
            <person name="Hibbett D.S."/>
            <person name="Martin F."/>
        </authorList>
    </citation>
    <scope>NUCLEOTIDE SEQUENCE [LARGE SCALE GENOMIC DNA]</scope>
    <source>
        <strain evidence="2">h7</strain>
    </source>
</reference>
<gene>
    <name evidence="1" type="ORF">M413DRAFT_449933</name>
</gene>
<name>A0A0C3BUG3_HEBCY</name>
<dbReference type="EMBL" id="KN831835">
    <property type="protein sequence ID" value="KIM35016.1"/>
    <property type="molecule type" value="Genomic_DNA"/>
</dbReference>
<keyword evidence="2" id="KW-1185">Reference proteome</keyword>
<evidence type="ECO:0000313" key="2">
    <source>
        <dbReference type="Proteomes" id="UP000053424"/>
    </source>
</evidence>
<dbReference type="Proteomes" id="UP000053424">
    <property type="component" value="Unassembled WGS sequence"/>
</dbReference>
<dbReference type="AlphaFoldDB" id="A0A0C3BUG3"/>
<accession>A0A0C3BUG3</accession>
<protein>
    <submittedName>
        <fullName evidence="1">Uncharacterized protein</fullName>
    </submittedName>
</protein>
<proteinExistence type="predicted"/>
<reference evidence="1 2" key="1">
    <citation type="submission" date="2014-04" db="EMBL/GenBank/DDBJ databases">
        <authorList>
            <consortium name="DOE Joint Genome Institute"/>
            <person name="Kuo A."/>
            <person name="Gay G."/>
            <person name="Dore J."/>
            <person name="Kohler A."/>
            <person name="Nagy L.G."/>
            <person name="Floudas D."/>
            <person name="Copeland A."/>
            <person name="Barry K.W."/>
            <person name="Cichocki N."/>
            <person name="Veneault-Fourrey C."/>
            <person name="LaButti K."/>
            <person name="Lindquist E.A."/>
            <person name="Lipzen A."/>
            <person name="Lundell T."/>
            <person name="Morin E."/>
            <person name="Murat C."/>
            <person name="Sun H."/>
            <person name="Tunlid A."/>
            <person name="Henrissat B."/>
            <person name="Grigoriev I.V."/>
            <person name="Hibbett D.S."/>
            <person name="Martin F."/>
            <person name="Nordberg H.P."/>
            <person name="Cantor M.N."/>
            <person name="Hua S.X."/>
        </authorList>
    </citation>
    <scope>NUCLEOTIDE SEQUENCE [LARGE SCALE GENOMIC DNA]</scope>
    <source>
        <strain evidence="2">h7</strain>
    </source>
</reference>
<evidence type="ECO:0000313" key="1">
    <source>
        <dbReference type="EMBL" id="KIM35016.1"/>
    </source>
</evidence>
<organism evidence="1 2">
    <name type="scientific">Hebeloma cylindrosporum</name>
    <dbReference type="NCBI Taxonomy" id="76867"/>
    <lineage>
        <taxon>Eukaryota</taxon>
        <taxon>Fungi</taxon>
        <taxon>Dikarya</taxon>
        <taxon>Basidiomycota</taxon>
        <taxon>Agaricomycotina</taxon>
        <taxon>Agaricomycetes</taxon>
        <taxon>Agaricomycetidae</taxon>
        <taxon>Agaricales</taxon>
        <taxon>Agaricineae</taxon>
        <taxon>Hymenogastraceae</taxon>
        <taxon>Hebeloma</taxon>
    </lineage>
</organism>
<sequence length="77" mass="8541">MTVFSKVPPHSQGMCMTTHGLAKVPAAALHIRFMQNAKPITSNMDWFRESRILSPSLTGAVQRTFVTYFGPMTSGLR</sequence>